<name>A0A9W7CTU9_9STRA</name>
<proteinExistence type="predicted"/>
<evidence type="ECO:0000256" key="1">
    <source>
        <dbReference type="SAM" id="MobiDB-lite"/>
    </source>
</evidence>
<evidence type="ECO:0000313" key="2">
    <source>
        <dbReference type="EMBL" id="GMF41608.1"/>
    </source>
</evidence>
<sequence length="215" mass="23317">MGNQVAAIVKSSKNARASSIQSIQSRTVPRTTEELINEVRYAFDSTTAGTLYKTFRTLQLVLRQIMSCGGCNDLRLPVGQMQKDNLLAAGTLHEVIPCDAQAFIDAHQSITTLSALQVIPTLPTPQLATASECTGTHHSTAGQQHTTSPMSSVSATPPSDLHTFICELDLCISYNRRKQRGGALPFLSLERCIIFITEVLPLAMTANLGWGMQNN</sequence>
<dbReference type="OrthoDB" id="145424at2759"/>
<accession>A0A9W7CTU9</accession>
<keyword evidence="3" id="KW-1185">Reference proteome</keyword>
<dbReference type="Proteomes" id="UP001165121">
    <property type="component" value="Unassembled WGS sequence"/>
</dbReference>
<organism evidence="2 3">
    <name type="scientific">Phytophthora fragariaefolia</name>
    <dbReference type="NCBI Taxonomy" id="1490495"/>
    <lineage>
        <taxon>Eukaryota</taxon>
        <taxon>Sar</taxon>
        <taxon>Stramenopiles</taxon>
        <taxon>Oomycota</taxon>
        <taxon>Peronosporomycetes</taxon>
        <taxon>Peronosporales</taxon>
        <taxon>Peronosporaceae</taxon>
        <taxon>Phytophthora</taxon>
    </lineage>
</organism>
<dbReference type="EMBL" id="BSXT01001355">
    <property type="protein sequence ID" value="GMF41608.1"/>
    <property type="molecule type" value="Genomic_DNA"/>
</dbReference>
<gene>
    <name evidence="2" type="ORF">Pfra01_001326900</name>
</gene>
<protein>
    <submittedName>
        <fullName evidence="2">Unnamed protein product</fullName>
    </submittedName>
</protein>
<evidence type="ECO:0000313" key="3">
    <source>
        <dbReference type="Proteomes" id="UP001165121"/>
    </source>
</evidence>
<comment type="caution">
    <text evidence="2">The sequence shown here is derived from an EMBL/GenBank/DDBJ whole genome shotgun (WGS) entry which is preliminary data.</text>
</comment>
<feature type="region of interest" description="Disordered" evidence="1">
    <location>
        <begin position="135"/>
        <end position="154"/>
    </location>
</feature>
<dbReference type="AlphaFoldDB" id="A0A9W7CTU9"/>
<reference evidence="2" key="1">
    <citation type="submission" date="2023-04" db="EMBL/GenBank/DDBJ databases">
        <title>Phytophthora fragariaefolia NBRC 109709.</title>
        <authorList>
            <person name="Ichikawa N."/>
            <person name="Sato H."/>
            <person name="Tonouchi N."/>
        </authorList>
    </citation>
    <scope>NUCLEOTIDE SEQUENCE</scope>
    <source>
        <strain evidence="2">NBRC 109709</strain>
    </source>
</reference>